<dbReference type="PANTHER" id="PTHR10869">
    <property type="entry name" value="PROLYL 4-HYDROXYLASE ALPHA SUBUNIT"/>
    <property type="match status" value="1"/>
</dbReference>
<dbReference type="InterPro" id="IPR045054">
    <property type="entry name" value="P4HA-like"/>
</dbReference>
<dbReference type="InterPro" id="IPR006620">
    <property type="entry name" value="Pro_4_hyd_alph"/>
</dbReference>
<keyword evidence="2" id="KW-0479">Metal-binding</keyword>
<dbReference type="FunFam" id="2.60.120.620:FF:000027">
    <property type="entry name" value="Oxidoreductase, 2OG-Fe(II) oxygenase family family"/>
    <property type="match status" value="1"/>
</dbReference>
<dbReference type="GO" id="GO:0005506">
    <property type="term" value="F:iron ion binding"/>
    <property type="evidence" value="ECO:0007669"/>
    <property type="project" value="InterPro"/>
</dbReference>
<evidence type="ECO:0000256" key="1">
    <source>
        <dbReference type="ARBA" id="ARBA00001961"/>
    </source>
</evidence>
<keyword evidence="4" id="KW-0560">Oxidoreductase</keyword>
<dbReference type="AlphaFoldDB" id="A0A8T9C7Q6"/>
<dbReference type="Gene3D" id="2.60.120.620">
    <property type="entry name" value="q2cbj1_9rhob like domain"/>
    <property type="match status" value="1"/>
</dbReference>
<evidence type="ECO:0000256" key="5">
    <source>
        <dbReference type="ARBA" id="ARBA00023004"/>
    </source>
</evidence>
<comment type="cofactor">
    <cofactor evidence="1">
        <name>L-ascorbate</name>
        <dbReference type="ChEBI" id="CHEBI:38290"/>
    </cofactor>
</comment>
<dbReference type="OrthoDB" id="420380at2759"/>
<keyword evidence="3" id="KW-0223">Dioxygenase</keyword>
<dbReference type="PANTHER" id="PTHR10869:SF246">
    <property type="entry name" value="TRANSMEMBRANE PROLYL 4-HYDROXYLASE"/>
    <property type="match status" value="1"/>
</dbReference>
<evidence type="ECO:0000259" key="6">
    <source>
        <dbReference type="PROSITE" id="PS51471"/>
    </source>
</evidence>
<dbReference type="PROSITE" id="PS51471">
    <property type="entry name" value="FE2OG_OXY"/>
    <property type="match status" value="1"/>
</dbReference>
<comment type="caution">
    <text evidence="7">The sequence shown here is derived from an EMBL/GenBank/DDBJ whole genome shotgun (WGS) entry which is preliminary data.</text>
</comment>
<accession>A0A8T9C7Q6</accession>
<keyword evidence="5" id="KW-0408">Iron</keyword>
<organism evidence="7 8">
    <name type="scientific">Lachnellula suecica</name>
    <dbReference type="NCBI Taxonomy" id="602035"/>
    <lineage>
        <taxon>Eukaryota</taxon>
        <taxon>Fungi</taxon>
        <taxon>Dikarya</taxon>
        <taxon>Ascomycota</taxon>
        <taxon>Pezizomycotina</taxon>
        <taxon>Leotiomycetes</taxon>
        <taxon>Helotiales</taxon>
        <taxon>Lachnaceae</taxon>
        <taxon>Lachnellula</taxon>
    </lineage>
</organism>
<sequence>MAIIGYIAALFPIYLFVWVPLSNSIFGPSGAENASDHQAVLFNSSFVASDEPLSCPPHSYNTFVLSQEPRIVYIENFLSPEESAHLVKISEDKFAPSTVTSGAETSIKEDIRLSEVALIDRDEIVRCIEHRARAFQGWRPDIHIERLRTQRYGVGGHYKHHYDWSGASRQADRVSTFMVYVEADCEGGGTEFPRVKMPSIEKGRWCEFLECGGEGADGAQSNGFGVTFKPIKGNAVFWENLGADGRGYEETFHAGLPVKNGLKIGLNIWSWGPARRK</sequence>
<reference evidence="7 8" key="1">
    <citation type="submission" date="2018-05" db="EMBL/GenBank/DDBJ databases">
        <title>Genome sequencing and assembly of the regulated plant pathogen Lachnellula willkommii and related sister species for the development of diagnostic species identification markers.</title>
        <authorList>
            <person name="Giroux E."/>
            <person name="Bilodeau G."/>
        </authorList>
    </citation>
    <scope>NUCLEOTIDE SEQUENCE [LARGE SCALE GENOMIC DNA]</scope>
    <source>
        <strain evidence="7 8">CBS 268.59</strain>
    </source>
</reference>
<evidence type="ECO:0000313" key="7">
    <source>
        <dbReference type="EMBL" id="TVY81708.1"/>
    </source>
</evidence>
<dbReference type="SMART" id="SM00702">
    <property type="entry name" value="P4Hc"/>
    <property type="match status" value="1"/>
</dbReference>
<dbReference type="GO" id="GO:0005783">
    <property type="term" value="C:endoplasmic reticulum"/>
    <property type="evidence" value="ECO:0007669"/>
    <property type="project" value="TreeGrafter"/>
</dbReference>
<dbReference type="GO" id="GO:0004656">
    <property type="term" value="F:procollagen-proline 4-dioxygenase activity"/>
    <property type="evidence" value="ECO:0007669"/>
    <property type="project" value="TreeGrafter"/>
</dbReference>
<dbReference type="Proteomes" id="UP000469558">
    <property type="component" value="Unassembled WGS sequence"/>
</dbReference>
<gene>
    <name evidence="7" type="primary">P4H1</name>
    <name evidence="7" type="ORF">LSUE1_G002305</name>
</gene>
<keyword evidence="8" id="KW-1185">Reference proteome</keyword>
<evidence type="ECO:0000313" key="8">
    <source>
        <dbReference type="Proteomes" id="UP000469558"/>
    </source>
</evidence>
<dbReference type="Pfam" id="PF13640">
    <property type="entry name" value="2OG-FeII_Oxy_3"/>
    <property type="match status" value="1"/>
</dbReference>
<evidence type="ECO:0000256" key="4">
    <source>
        <dbReference type="ARBA" id="ARBA00023002"/>
    </source>
</evidence>
<evidence type="ECO:0000256" key="2">
    <source>
        <dbReference type="ARBA" id="ARBA00022723"/>
    </source>
</evidence>
<feature type="domain" description="Fe2OG dioxygenase" evidence="6">
    <location>
        <begin position="143"/>
        <end position="272"/>
    </location>
</feature>
<dbReference type="GO" id="GO:0031418">
    <property type="term" value="F:L-ascorbic acid binding"/>
    <property type="evidence" value="ECO:0007669"/>
    <property type="project" value="InterPro"/>
</dbReference>
<dbReference type="InterPro" id="IPR044862">
    <property type="entry name" value="Pro_4_hyd_alph_FE2OG_OXY"/>
</dbReference>
<dbReference type="EMBL" id="QGMK01000435">
    <property type="protein sequence ID" value="TVY81708.1"/>
    <property type="molecule type" value="Genomic_DNA"/>
</dbReference>
<protein>
    <submittedName>
        <fullName evidence="7">Prolyl 4-hydroxylase</fullName>
    </submittedName>
</protein>
<dbReference type="InterPro" id="IPR005123">
    <property type="entry name" value="Oxoglu/Fe-dep_dioxygenase_dom"/>
</dbReference>
<evidence type="ECO:0000256" key="3">
    <source>
        <dbReference type="ARBA" id="ARBA00022964"/>
    </source>
</evidence>
<proteinExistence type="predicted"/>
<name>A0A8T9C7Q6_9HELO</name>